<sequence length="89" mass="10430">MKKPRELERITKGFANHRRIEILELLNKTPELSLSEISDKFKSNLKTTGEHVRKLAIASLVWKRYEGNIVHHKLSPRGKSILKFLRILE</sequence>
<dbReference type="Proteomes" id="UP000178985">
    <property type="component" value="Unassembled WGS sequence"/>
</dbReference>
<dbReference type="SMART" id="SM00418">
    <property type="entry name" value="HTH_ARSR"/>
    <property type="match status" value="1"/>
</dbReference>
<proteinExistence type="predicted"/>
<comment type="caution">
    <text evidence="2">The sequence shown here is derived from an EMBL/GenBank/DDBJ whole genome shotgun (WGS) entry which is preliminary data.</text>
</comment>
<dbReference type="InterPro" id="IPR036388">
    <property type="entry name" value="WH-like_DNA-bd_sf"/>
</dbReference>
<dbReference type="SUPFAM" id="SSF46785">
    <property type="entry name" value="Winged helix' DNA-binding domain"/>
    <property type="match status" value="1"/>
</dbReference>
<dbReference type="InterPro" id="IPR036390">
    <property type="entry name" value="WH_DNA-bd_sf"/>
</dbReference>
<feature type="domain" description="HTH arsR-type" evidence="1">
    <location>
        <begin position="1"/>
        <end position="89"/>
    </location>
</feature>
<gene>
    <name evidence="2" type="ORF">A2733_01870</name>
</gene>
<accession>A0A1F6V430</accession>
<dbReference type="InterPro" id="IPR001845">
    <property type="entry name" value="HTH_ArsR_DNA-bd_dom"/>
</dbReference>
<dbReference type="Pfam" id="PF13412">
    <property type="entry name" value="HTH_24"/>
    <property type="match status" value="1"/>
</dbReference>
<dbReference type="GO" id="GO:0003700">
    <property type="term" value="F:DNA-binding transcription factor activity"/>
    <property type="evidence" value="ECO:0007669"/>
    <property type="project" value="InterPro"/>
</dbReference>
<protein>
    <recommendedName>
        <fullName evidence="1">HTH arsR-type domain-containing protein</fullName>
    </recommendedName>
</protein>
<evidence type="ECO:0000259" key="1">
    <source>
        <dbReference type="PROSITE" id="PS50987"/>
    </source>
</evidence>
<organism evidence="2 3">
    <name type="scientific">Candidatus Nomurabacteria bacterium RIFCSPHIGHO2_01_FULL_40_20</name>
    <dbReference type="NCBI Taxonomy" id="1801738"/>
    <lineage>
        <taxon>Bacteria</taxon>
        <taxon>Candidatus Nomuraibacteriota</taxon>
    </lineage>
</organism>
<dbReference type="PROSITE" id="PS50987">
    <property type="entry name" value="HTH_ARSR_2"/>
    <property type="match status" value="1"/>
</dbReference>
<evidence type="ECO:0000313" key="3">
    <source>
        <dbReference type="Proteomes" id="UP000178985"/>
    </source>
</evidence>
<reference evidence="2 3" key="1">
    <citation type="journal article" date="2016" name="Nat. Commun.">
        <title>Thousands of microbial genomes shed light on interconnected biogeochemical processes in an aquifer system.</title>
        <authorList>
            <person name="Anantharaman K."/>
            <person name="Brown C.T."/>
            <person name="Hug L.A."/>
            <person name="Sharon I."/>
            <person name="Castelle C.J."/>
            <person name="Probst A.J."/>
            <person name="Thomas B.C."/>
            <person name="Singh A."/>
            <person name="Wilkins M.J."/>
            <person name="Karaoz U."/>
            <person name="Brodie E.L."/>
            <person name="Williams K.H."/>
            <person name="Hubbard S.S."/>
            <person name="Banfield J.F."/>
        </authorList>
    </citation>
    <scope>NUCLEOTIDE SEQUENCE [LARGE SCALE GENOMIC DNA]</scope>
</reference>
<dbReference type="AlphaFoldDB" id="A0A1F6V430"/>
<dbReference type="EMBL" id="MFTO01000004">
    <property type="protein sequence ID" value="OGI64289.1"/>
    <property type="molecule type" value="Genomic_DNA"/>
</dbReference>
<name>A0A1F6V430_9BACT</name>
<evidence type="ECO:0000313" key="2">
    <source>
        <dbReference type="EMBL" id="OGI64289.1"/>
    </source>
</evidence>
<dbReference type="Gene3D" id="1.10.10.10">
    <property type="entry name" value="Winged helix-like DNA-binding domain superfamily/Winged helix DNA-binding domain"/>
    <property type="match status" value="1"/>
</dbReference>